<dbReference type="NCBIfam" id="TIGR03086">
    <property type="entry name" value="TIGR03086 family metal-binding protein"/>
    <property type="match status" value="1"/>
</dbReference>
<dbReference type="Gene3D" id="3.40.50.1820">
    <property type="entry name" value="alpha/beta hydrolase"/>
    <property type="match status" value="1"/>
</dbReference>
<dbReference type="InterPro" id="IPR000639">
    <property type="entry name" value="Epox_hydrolase-like"/>
</dbReference>
<dbReference type="OrthoDB" id="5171248at2"/>
<dbReference type="NCBIfam" id="TIGR03083">
    <property type="entry name" value="maleylpyruvate isomerase family mycothiol-dependent enzyme"/>
    <property type="match status" value="1"/>
</dbReference>
<comment type="similarity">
    <text evidence="1">Belongs to the peptidase S33 family.</text>
</comment>
<dbReference type="STRING" id="287986.DV20_00845"/>
<dbReference type="Pfam" id="PF06441">
    <property type="entry name" value="EHN"/>
    <property type="match status" value="1"/>
</dbReference>
<dbReference type="InterPro" id="IPR029058">
    <property type="entry name" value="AB_hydrolase_fold"/>
</dbReference>
<dbReference type="GO" id="GO:0097176">
    <property type="term" value="P:epoxide metabolic process"/>
    <property type="evidence" value="ECO:0007669"/>
    <property type="project" value="TreeGrafter"/>
</dbReference>
<sequence length="578" mass="61479">MTVPALRPFRAEVPQSALDDLQNRLRGALWPDDLPAEYGVTNERVRALAEYWLEKFDWRAFEAKLNAHPQFVTEIDGETIHFLHVRSSRPDATPLVLTHGWPGSIVEYLGVIGPLTEPASADEPAFHLVIPSLPGFGFSGPTKSAGWGTHRTAAAWAELMSRLGYETYGAVGNDAGSMVSPEIGRLAPEKVVGVHVTQLFAFPSGDPAEMADLSEADQAALAHLQWFYENMFSFNTLHSQQPHTLAFALADSPLGLLAWNAQLFGEHLDPEFVLANVALYWLTRTAGSSIRFYYENAHETAQPEGPTTVPTALAMFAGDFQSIRRFAERDHANIVSWNSYDVTSSSGGPRDAAGHYAAHEAPDVLVGDIRRFFAGLTGGSNGGSDDGSTGGWPILAAAHEALRAAIAGVQDWSAPTPCSEWNVTQVLQHAAGDQLGYAAAITGTGGPDFNPFAPSGSLTGEPAEFLEPTLAAAAAAFATVPENATEVPTPLPQGALPAPVAAGAAALDAAVHAWDIATAAGRQSPLTPELAEQLIPVAEELADPLRGFAYAPALEPASNDDAVAKLLRYLGRNPEWTA</sequence>
<evidence type="ECO:0000313" key="6">
    <source>
        <dbReference type="EMBL" id="KDN23965.1"/>
    </source>
</evidence>
<dbReference type="EMBL" id="JMQI01000002">
    <property type="protein sequence ID" value="KDN23965.1"/>
    <property type="molecule type" value="Genomic_DNA"/>
</dbReference>
<evidence type="ECO:0000259" key="5">
    <source>
        <dbReference type="Pfam" id="PF11716"/>
    </source>
</evidence>
<keyword evidence="2" id="KW-0058">Aromatic hydrocarbons catabolism</keyword>
<proteinExistence type="inferred from homology"/>
<accession>A0A066UA20</accession>
<organism evidence="6 7">
    <name type="scientific">Amycolatopsis rifamycinica</name>
    <dbReference type="NCBI Taxonomy" id="287986"/>
    <lineage>
        <taxon>Bacteria</taxon>
        <taxon>Bacillati</taxon>
        <taxon>Actinomycetota</taxon>
        <taxon>Actinomycetes</taxon>
        <taxon>Pseudonocardiales</taxon>
        <taxon>Pseudonocardiaceae</taxon>
        <taxon>Amycolatopsis</taxon>
    </lineage>
</organism>
<dbReference type="InterPro" id="IPR017517">
    <property type="entry name" value="Maleyloyr_isom"/>
</dbReference>
<dbReference type="InterPro" id="IPR010497">
    <property type="entry name" value="Epoxide_hydro_N"/>
</dbReference>
<evidence type="ECO:0000259" key="4">
    <source>
        <dbReference type="Pfam" id="PF06441"/>
    </source>
</evidence>
<evidence type="ECO:0000256" key="1">
    <source>
        <dbReference type="ARBA" id="ARBA00010088"/>
    </source>
</evidence>
<dbReference type="InterPro" id="IPR017520">
    <property type="entry name" value="CHP03086"/>
</dbReference>
<protein>
    <submittedName>
        <fullName evidence="6">Epoxide hydrolase</fullName>
    </submittedName>
</protein>
<comment type="caution">
    <text evidence="6">The sequence shown here is derived from an EMBL/GenBank/DDBJ whole genome shotgun (WGS) entry which is preliminary data.</text>
</comment>
<dbReference type="InterPro" id="IPR024344">
    <property type="entry name" value="MDMPI_metal-binding"/>
</dbReference>
<dbReference type="AlphaFoldDB" id="A0A066UA20"/>
<reference evidence="6 7" key="1">
    <citation type="submission" date="2014-05" db="EMBL/GenBank/DDBJ databases">
        <title>Draft genome sequence of Amycolatopsis rifamycinica DSM 46095.</title>
        <authorList>
            <person name="Lal R."/>
            <person name="Saxena A."/>
            <person name="Kumari R."/>
            <person name="Mukherjee U."/>
            <person name="Singh P."/>
            <person name="Sangwan N."/>
            <person name="Mahato N.K."/>
        </authorList>
    </citation>
    <scope>NUCLEOTIDE SEQUENCE [LARGE SCALE GENOMIC DNA]</scope>
    <source>
        <strain evidence="6 7">DSM 46095</strain>
    </source>
</reference>
<dbReference type="PANTHER" id="PTHR21661">
    <property type="entry name" value="EPOXIDE HYDROLASE 1-RELATED"/>
    <property type="match status" value="1"/>
</dbReference>
<dbReference type="RefSeq" id="WP_043775377.1">
    <property type="nucleotide sequence ID" value="NZ_JMQI01000002.1"/>
</dbReference>
<dbReference type="GO" id="GO:0046872">
    <property type="term" value="F:metal ion binding"/>
    <property type="evidence" value="ECO:0007669"/>
    <property type="project" value="InterPro"/>
</dbReference>
<evidence type="ECO:0000256" key="3">
    <source>
        <dbReference type="ARBA" id="ARBA00022801"/>
    </source>
</evidence>
<dbReference type="Proteomes" id="UP000027345">
    <property type="component" value="Unassembled WGS sequence"/>
</dbReference>
<dbReference type="PANTHER" id="PTHR21661:SF35">
    <property type="entry name" value="EPOXIDE HYDROLASE"/>
    <property type="match status" value="1"/>
</dbReference>
<dbReference type="GO" id="GO:0004301">
    <property type="term" value="F:epoxide hydrolase activity"/>
    <property type="evidence" value="ECO:0007669"/>
    <property type="project" value="TreeGrafter"/>
</dbReference>
<dbReference type="InterPro" id="IPR034660">
    <property type="entry name" value="DinB/YfiT-like"/>
</dbReference>
<dbReference type="Pfam" id="PF11716">
    <property type="entry name" value="MDMPI_N"/>
    <property type="match status" value="1"/>
</dbReference>
<dbReference type="PRINTS" id="PR00412">
    <property type="entry name" value="EPOXHYDRLASE"/>
</dbReference>
<dbReference type="eggNOG" id="COG0596">
    <property type="taxonomic scope" value="Bacteria"/>
</dbReference>
<dbReference type="SUPFAM" id="SSF53474">
    <property type="entry name" value="alpha/beta-Hydrolases"/>
    <property type="match status" value="1"/>
</dbReference>
<keyword evidence="3 6" id="KW-0378">Hydrolase</keyword>
<evidence type="ECO:0000313" key="7">
    <source>
        <dbReference type="Proteomes" id="UP000027345"/>
    </source>
</evidence>
<dbReference type="SUPFAM" id="SSF109854">
    <property type="entry name" value="DinB/YfiT-like putative metalloenzymes"/>
    <property type="match status" value="1"/>
</dbReference>
<name>A0A066UA20_9PSEU</name>
<feature type="domain" description="Epoxide hydrolase N-terminal" evidence="4">
    <location>
        <begin position="7"/>
        <end position="108"/>
    </location>
</feature>
<dbReference type="Gene3D" id="1.20.120.450">
    <property type="entry name" value="dinb family like domain"/>
    <property type="match status" value="1"/>
</dbReference>
<keyword evidence="7" id="KW-1185">Reference proteome</keyword>
<evidence type="ECO:0000256" key="2">
    <source>
        <dbReference type="ARBA" id="ARBA00022797"/>
    </source>
</evidence>
<gene>
    <name evidence="6" type="ORF">DV20_00845</name>
</gene>
<feature type="domain" description="Mycothiol-dependent maleylpyruvate isomerase metal-binding" evidence="5">
    <location>
        <begin position="395"/>
        <end position="517"/>
    </location>
</feature>